<organism evidence="1 2">
    <name type="scientific">Lachnellula cervina</name>
    <dbReference type="NCBI Taxonomy" id="1316786"/>
    <lineage>
        <taxon>Eukaryota</taxon>
        <taxon>Fungi</taxon>
        <taxon>Dikarya</taxon>
        <taxon>Ascomycota</taxon>
        <taxon>Pezizomycotina</taxon>
        <taxon>Leotiomycetes</taxon>
        <taxon>Helotiales</taxon>
        <taxon>Lachnaceae</taxon>
        <taxon>Lachnellula</taxon>
    </lineage>
</organism>
<evidence type="ECO:0000313" key="1">
    <source>
        <dbReference type="EMBL" id="TVY53192.1"/>
    </source>
</evidence>
<reference evidence="1 2" key="1">
    <citation type="submission" date="2018-05" db="EMBL/GenBank/DDBJ databases">
        <title>Whole genome sequencing for identification of molecular markers to develop diagnostic detection tools for the regulated plant pathogen Lachnellula willkommii.</title>
        <authorList>
            <person name="Giroux E."/>
            <person name="Bilodeau G."/>
        </authorList>
    </citation>
    <scope>NUCLEOTIDE SEQUENCE [LARGE SCALE GENOMIC DNA]</scope>
    <source>
        <strain evidence="1 2">CBS 625.97</strain>
    </source>
</reference>
<proteinExistence type="predicted"/>
<dbReference type="AlphaFoldDB" id="A0A7D8YSS5"/>
<gene>
    <name evidence="1" type="ORF">LCER1_G004520</name>
</gene>
<evidence type="ECO:0000313" key="2">
    <source>
        <dbReference type="Proteomes" id="UP000481288"/>
    </source>
</evidence>
<comment type="caution">
    <text evidence="1">The sequence shown here is derived from an EMBL/GenBank/DDBJ whole genome shotgun (WGS) entry which is preliminary data.</text>
</comment>
<accession>A0A7D8YSS5</accession>
<dbReference type="EMBL" id="QGMG01000490">
    <property type="protein sequence ID" value="TVY53192.1"/>
    <property type="molecule type" value="Genomic_DNA"/>
</dbReference>
<dbReference type="Proteomes" id="UP000481288">
    <property type="component" value="Unassembled WGS sequence"/>
</dbReference>
<sequence length="85" mass="9362">MMQGGITHRLLYLESAKQYSIIRSSYFCMVPLTPPAQSVVLANNARPALMVPHVFGLRAAKSLTSSMGRQDRQLTECQAGYALCD</sequence>
<keyword evidence="2" id="KW-1185">Reference proteome</keyword>
<name>A0A7D8YSS5_9HELO</name>
<protein>
    <submittedName>
        <fullName evidence="1">Uncharacterized protein</fullName>
    </submittedName>
</protein>